<evidence type="ECO:0000313" key="2">
    <source>
        <dbReference type="Proteomes" id="UP000191418"/>
    </source>
</evidence>
<dbReference type="Pfam" id="PF14559">
    <property type="entry name" value="TPR_19"/>
    <property type="match status" value="1"/>
</dbReference>
<dbReference type="STRING" id="64969.SAMN02745127_00425"/>
<sequence length="444" mass="49661">MLCLSIPSYLYASEKTEALNALKDKALFYLAQGQAEKAYQTLKPAELAYSGDAQFNYLLGISAIDAGHPGDASWIFERVVAVMPHHAGARMGMARAFFQLKDYENARKEFLLLKTMSPPESASQAIEKYLAEIDRITEKKSTWLFNGLVYSAVGHDSNVNGAPTSEKILPAPWMQLFLTVLGSPDGTIAIDQEKSSAYLEVGTSNKATYKKPETWSFWGQVKAKNKELQRYNEFSSRNIELAIGSLWVKDSHSINSELGLSYVWRGSTLNNKILSLQSSYSYSLNPRTLVGGYLFLADQQYLESSSNNGVLSTVGVSGSYIWGQYRPVVLQGNFYAGQDKAVSSRPEGDKSLFGSRVGLQFIYNQQHSFSTSVSWSDSRYAKENSIFEKTRTEQQLSYALGYTWSVNKSFSLSTRISRSDTDSNIALYDSEKSEIFLRADYVYQ</sequence>
<dbReference type="Gene3D" id="1.25.40.10">
    <property type="entry name" value="Tetratricopeptide repeat domain"/>
    <property type="match status" value="1"/>
</dbReference>
<dbReference type="SUPFAM" id="SSF48452">
    <property type="entry name" value="TPR-like"/>
    <property type="match status" value="1"/>
</dbReference>
<keyword evidence="2" id="KW-1185">Reference proteome</keyword>
<dbReference type="EMBL" id="MTSM01000002">
    <property type="protein sequence ID" value="OPX56698.1"/>
    <property type="molecule type" value="Genomic_DNA"/>
</dbReference>
<dbReference type="SUPFAM" id="SSF56935">
    <property type="entry name" value="Porins"/>
    <property type="match status" value="1"/>
</dbReference>
<protein>
    <submittedName>
        <fullName evidence="1">Uncharacterized protein</fullName>
    </submittedName>
</protein>
<name>A0A1V4T955_9GAMM</name>
<comment type="caution">
    <text evidence="1">The sequence shown here is derived from an EMBL/GenBank/DDBJ whole genome shotgun (WGS) entry which is preliminary data.</text>
</comment>
<dbReference type="InterPro" id="IPR016896">
    <property type="entry name" value="DUF2860"/>
</dbReference>
<dbReference type="AlphaFoldDB" id="A0A1V4T955"/>
<dbReference type="Proteomes" id="UP000191418">
    <property type="component" value="Unassembled WGS sequence"/>
</dbReference>
<organism evidence="1 2">
    <name type="scientific">Oceanospirillum multiglobuliferum</name>
    <dbReference type="NCBI Taxonomy" id="64969"/>
    <lineage>
        <taxon>Bacteria</taxon>
        <taxon>Pseudomonadati</taxon>
        <taxon>Pseudomonadota</taxon>
        <taxon>Gammaproteobacteria</taxon>
        <taxon>Oceanospirillales</taxon>
        <taxon>Oceanospirillaceae</taxon>
        <taxon>Oceanospirillum</taxon>
    </lineage>
</organism>
<dbReference type="InterPro" id="IPR011990">
    <property type="entry name" value="TPR-like_helical_dom_sf"/>
</dbReference>
<reference evidence="1 2" key="1">
    <citation type="submission" date="2017-01" db="EMBL/GenBank/DDBJ databases">
        <title>Genome Sequencing of a Marine Spirillum, Oceanospirillum multiglobuliferum ATCC 33336, from Japan.</title>
        <authorList>
            <person name="Carney J.G."/>
            <person name="Trachtenberg A.M."/>
            <person name="Rheaume B.A."/>
            <person name="Linnane J.D."/>
            <person name="Pitts N.L."/>
            <person name="Mykles D.L."/>
            <person name="Maclea K.S."/>
        </authorList>
    </citation>
    <scope>NUCLEOTIDE SEQUENCE [LARGE SCALE GENOMIC DNA]</scope>
    <source>
        <strain evidence="1 2">ATCC 33336</strain>
    </source>
</reference>
<evidence type="ECO:0000313" key="1">
    <source>
        <dbReference type="EMBL" id="OPX56698.1"/>
    </source>
</evidence>
<gene>
    <name evidence="1" type="ORF">BTE48_02075</name>
</gene>
<proteinExistence type="predicted"/>
<accession>A0A1V4T955</accession>
<dbReference type="Pfam" id="PF11059">
    <property type="entry name" value="DUF2860"/>
    <property type="match status" value="1"/>
</dbReference>